<name>A0A833WQR2_PHYIN</name>
<dbReference type="Proteomes" id="UP000602510">
    <property type="component" value="Unassembled WGS sequence"/>
</dbReference>
<dbReference type="AlphaFoldDB" id="A0A833WQR2"/>
<keyword evidence="3" id="KW-1185">Reference proteome</keyword>
<organism evidence="1 3">
    <name type="scientific">Phytophthora infestans</name>
    <name type="common">Potato late blight agent</name>
    <name type="synonym">Botrytis infestans</name>
    <dbReference type="NCBI Taxonomy" id="4787"/>
    <lineage>
        <taxon>Eukaryota</taxon>
        <taxon>Sar</taxon>
        <taxon>Stramenopiles</taxon>
        <taxon>Oomycota</taxon>
        <taxon>Peronosporomycetes</taxon>
        <taxon>Peronosporales</taxon>
        <taxon>Peronosporaceae</taxon>
        <taxon>Phytophthora</taxon>
    </lineage>
</organism>
<dbReference type="Proteomes" id="UP000704712">
    <property type="component" value="Unassembled WGS sequence"/>
</dbReference>
<reference evidence="1" key="1">
    <citation type="submission" date="2020-04" db="EMBL/GenBank/DDBJ databases">
        <title>Hybrid Assembly of Korean Phytophthora infestans isolates.</title>
        <authorList>
            <person name="Prokchorchik M."/>
            <person name="Lee Y."/>
            <person name="Seo J."/>
            <person name="Cho J.-H."/>
            <person name="Park Y.-E."/>
            <person name="Jang D.-C."/>
            <person name="Im J.-S."/>
            <person name="Choi J.-G."/>
            <person name="Park H.-J."/>
            <person name="Lee G.-B."/>
            <person name="Lee Y.-G."/>
            <person name="Hong S.-Y."/>
            <person name="Cho K."/>
            <person name="Sohn K.H."/>
        </authorList>
    </citation>
    <scope>NUCLEOTIDE SEQUENCE</scope>
    <source>
        <strain evidence="1">KR_1_A1</strain>
        <strain evidence="2">KR_2_A2</strain>
    </source>
</reference>
<protein>
    <submittedName>
        <fullName evidence="1">Uncharacterized protein</fullName>
    </submittedName>
</protein>
<accession>A0A833WQR2</accession>
<dbReference type="EMBL" id="WSZM01000007">
    <property type="protein sequence ID" value="KAF4047210.1"/>
    <property type="molecule type" value="Genomic_DNA"/>
</dbReference>
<evidence type="ECO:0000313" key="3">
    <source>
        <dbReference type="Proteomes" id="UP000602510"/>
    </source>
</evidence>
<evidence type="ECO:0000313" key="1">
    <source>
        <dbReference type="EMBL" id="KAF4047210.1"/>
    </source>
</evidence>
<evidence type="ECO:0000313" key="2">
    <source>
        <dbReference type="EMBL" id="KAF4139516.1"/>
    </source>
</evidence>
<dbReference type="EMBL" id="JAACNO010001556">
    <property type="protein sequence ID" value="KAF4139516.1"/>
    <property type="molecule type" value="Genomic_DNA"/>
</dbReference>
<sequence length="118" mass="13239">MMVSVIQEQAIKGSLRLTFKPIRGVYYHQQVLELVDFVLEGVLGAMVSQTLMNATQMLLREEEASVVLDMIIEKPTLVLPLSSEDAPHVKVTADMLRLAHFPSSVNVFPIHKVRHNCV</sequence>
<comment type="caution">
    <text evidence="1">The sequence shown here is derived from an EMBL/GenBank/DDBJ whole genome shotgun (WGS) entry which is preliminary data.</text>
</comment>
<gene>
    <name evidence="1" type="ORF">GN244_ATG00343</name>
    <name evidence="2" type="ORF">GN958_ATG11417</name>
</gene>
<proteinExistence type="predicted"/>